<feature type="region of interest" description="Disordered" evidence="1">
    <location>
        <begin position="883"/>
        <end position="904"/>
    </location>
</feature>
<evidence type="ECO:0000313" key="2">
    <source>
        <dbReference type="EMBL" id="KAJ7207233.1"/>
    </source>
</evidence>
<feature type="compositionally biased region" description="Pro residues" evidence="1">
    <location>
        <begin position="17"/>
        <end position="26"/>
    </location>
</feature>
<feature type="compositionally biased region" description="Low complexity" evidence="1">
    <location>
        <begin position="503"/>
        <end position="520"/>
    </location>
</feature>
<feature type="compositionally biased region" description="Low complexity" evidence="1">
    <location>
        <begin position="1100"/>
        <end position="1133"/>
    </location>
</feature>
<feature type="compositionally biased region" description="Polar residues" evidence="1">
    <location>
        <begin position="343"/>
        <end position="361"/>
    </location>
</feature>
<feature type="compositionally biased region" description="Polar residues" evidence="1">
    <location>
        <begin position="481"/>
        <end position="493"/>
    </location>
</feature>
<organism evidence="2 3">
    <name type="scientific">Mycena pura</name>
    <dbReference type="NCBI Taxonomy" id="153505"/>
    <lineage>
        <taxon>Eukaryota</taxon>
        <taxon>Fungi</taxon>
        <taxon>Dikarya</taxon>
        <taxon>Basidiomycota</taxon>
        <taxon>Agaricomycotina</taxon>
        <taxon>Agaricomycetes</taxon>
        <taxon>Agaricomycetidae</taxon>
        <taxon>Agaricales</taxon>
        <taxon>Marasmiineae</taxon>
        <taxon>Mycenaceae</taxon>
        <taxon>Mycena</taxon>
    </lineage>
</organism>
<name>A0AAD6VE91_9AGAR</name>
<feature type="compositionally biased region" description="Low complexity" evidence="1">
    <location>
        <begin position="184"/>
        <end position="226"/>
    </location>
</feature>
<feature type="compositionally biased region" description="Basic and acidic residues" evidence="1">
    <location>
        <begin position="384"/>
        <end position="395"/>
    </location>
</feature>
<feature type="compositionally biased region" description="Low complexity" evidence="1">
    <location>
        <begin position="91"/>
        <end position="101"/>
    </location>
</feature>
<feature type="region of interest" description="Disordered" evidence="1">
    <location>
        <begin position="184"/>
        <end position="528"/>
    </location>
</feature>
<protein>
    <submittedName>
        <fullName evidence="2">Uncharacterized protein</fullName>
    </submittedName>
</protein>
<dbReference type="EMBL" id="JARJCW010000037">
    <property type="protein sequence ID" value="KAJ7207233.1"/>
    <property type="molecule type" value="Genomic_DNA"/>
</dbReference>
<gene>
    <name evidence="2" type="ORF">GGX14DRAFT_456674</name>
</gene>
<feature type="compositionally biased region" description="Low complexity" evidence="1">
    <location>
        <begin position="959"/>
        <end position="982"/>
    </location>
</feature>
<feature type="compositionally biased region" description="Pro residues" evidence="1">
    <location>
        <begin position="685"/>
        <end position="696"/>
    </location>
</feature>
<feature type="region of interest" description="Disordered" evidence="1">
    <location>
        <begin position="91"/>
        <end position="168"/>
    </location>
</feature>
<feature type="compositionally biased region" description="Polar residues" evidence="1">
    <location>
        <begin position="638"/>
        <end position="673"/>
    </location>
</feature>
<evidence type="ECO:0000256" key="1">
    <source>
        <dbReference type="SAM" id="MobiDB-lite"/>
    </source>
</evidence>
<feature type="region of interest" description="Disordered" evidence="1">
    <location>
        <begin position="563"/>
        <end position="862"/>
    </location>
</feature>
<keyword evidence="3" id="KW-1185">Reference proteome</keyword>
<feature type="region of interest" description="Disordered" evidence="1">
    <location>
        <begin position="1100"/>
        <end position="1238"/>
    </location>
</feature>
<feature type="compositionally biased region" description="Low complexity" evidence="1">
    <location>
        <begin position="234"/>
        <end position="299"/>
    </location>
</feature>
<feature type="region of interest" description="Disordered" evidence="1">
    <location>
        <begin position="940"/>
        <end position="1017"/>
    </location>
</feature>
<comment type="caution">
    <text evidence="2">The sequence shown here is derived from an EMBL/GenBank/DDBJ whole genome shotgun (WGS) entry which is preliminary data.</text>
</comment>
<feature type="compositionally biased region" description="Polar residues" evidence="1">
    <location>
        <begin position="1164"/>
        <end position="1174"/>
    </location>
</feature>
<accession>A0AAD6VE91</accession>
<feature type="compositionally biased region" description="Basic and acidic residues" evidence="1">
    <location>
        <begin position="1138"/>
        <end position="1163"/>
    </location>
</feature>
<feature type="compositionally biased region" description="Pro residues" evidence="1">
    <location>
        <begin position="605"/>
        <end position="614"/>
    </location>
</feature>
<feature type="region of interest" description="Disordered" evidence="1">
    <location>
        <begin position="1"/>
        <end position="53"/>
    </location>
</feature>
<feature type="compositionally biased region" description="Low complexity" evidence="1">
    <location>
        <begin position="711"/>
        <end position="751"/>
    </location>
</feature>
<dbReference type="Proteomes" id="UP001219525">
    <property type="component" value="Unassembled WGS sequence"/>
</dbReference>
<dbReference type="AlphaFoldDB" id="A0AAD6VE91"/>
<feature type="compositionally biased region" description="Polar residues" evidence="1">
    <location>
        <begin position="817"/>
        <end position="828"/>
    </location>
</feature>
<reference evidence="2" key="1">
    <citation type="submission" date="2023-03" db="EMBL/GenBank/DDBJ databases">
        <title>Massive genome expansion in bonnet fungi (Mycena s.s.) driven by repeated elements and novel gene families across ecological guilds.</title>
        <authorList>
            <consortium name="Lawrence Berkeley National Laboratory"/>
            <person name="Harder C.B."/>
            <person name="Miyauchi S."/>
            <person name="Viragh M."/>
            <person name="Kuo A."/>
            <person name="Thoen E."/>
            <person name="Andreopoulos B."/>
            <person name="Lu D."/>
            <person name="Skrede I."/>
            <person name="Drula E."/>
            <person name="Henrissat B."/>
            <person name="Morin E."/>
            <person name="Kohler A."/>
            <person name="Barry K."/>
            <person name="LaButti K."/>
            <person name="Morin E."/>
            <person name="Salamov A."/>
            <person name="Lipzen A."/>
            <person name="Mereny Z."/>
            <person name="Hegedus B."/>
            <person name="Baldrian P."/>
            <person name="Stursova M."/>
            <person name="Weitz H."/>
            <person name="Taylor A."/>
            <person name="Grigoriev I.V."/>
            <person name="Nagy L.G."/>
            <person name="Martin F."/>
            <person name="Kauserud H."/>
        </authorList>
    </citation>
    <scope>NUCLEOTIDE SEQUENCE</scope>
    <source>
        <strain evidence="2">9144</strain>
    </source>
</reference>
<feature type="compositionally biased region" description="Basic residues" evidence="1">
    <location>
        <begin position="983"/>
        <end position="994"/>
    </location>
</feature>
<evidence type="ECO:0000313" key="3">
    <source>
        <dbReference type="Proteomes" id="UP001219525"/>
    </source>
</evidence>
<feature type="compositionally biased region" description="Acidic residues" evidence="1">
    <location>
        <begin position="893"/>
        <end position="904"/>
    </location>
</feature>
<sequence>MAMSVSAFSAKDIQPPTQSPPPPPRPSLRDVLLKAPVQTHAYTHPRRAPEALSASTVPAIYPTTSAGGWTVVHHGTLGPPGALEPFLVPAARRSQSQSSARLPIRSTGPWRPPAPSSSVAVGKDPRPLPVPPPLDTVSVGSTTFVRRFRAQSSDREQGKRRVSIGEPVPSVVLAAGAGALSPASAMASALSPISPSAPASASASAPTSTSAPASALSPASASFSRPLPLPPGPSSASAGPSSASAGPSSAHTHAGPSSSAYAPSSTYAASSHAAAVAGPGPSSSANANAAASSSSSSTSHQKAKSPAPHGQGHGYTPTSPSPSAKKSKSKPRARTPDAGLRVTNPNPERSQYSYTPPSTAAGTARSPTLPFDTVSSVWAPRPAADSHPRSAERTRTTSGGGTIGALGDRPPLQRKSSGGAIDFAKRPPLSNVGESLKRKTSGGLTASASLGTIGTGGGGTTRSPSLRRQMSGGILVPSGPRKSSLSANASPLTSPLPSPGIPPTRTAASSPAHSRSPSGSIPIFTPGASANAYAVPPAAALIPGPPPPLVTVRSRGHWRSVSVSDAADSLPMSPPVRKGSDSAVVAGSEAPKPATGVIPIATRPFVPPPPPPPLVTVRDPRATRTGSGDSIGNRASPAPSSGSNMTASPGPNTTSATASVNLSPAVSRSNLGARSSMPTPASVLPVPPPPPPPPLTMPAVLLARKDGGGSTTSSPSSYANNASGGNSALPSAGGFASDASTPSSARSTPSAFTWRSADMSEESPMTAVTTPASREGTWDKKEYAGSPLATSALPLSPQAQASKRERRRRLQLHSPIDVTQLSPTESGPQTPPIHSHPIGDESEEGGLAWPDSSTSGNGSMGEGWLAALEGEVREMEMDDTILSPPVFAAPDPADLEPDELDMYDNSFDDDLGYSFDVAVRARSRSPSPIRYARRASVDTDIIFSDSSDDDDSELDRPTTDAASADSPAASAFNDTRSTFSRARSTRSRQRRRNTRVAAPPVPLGSAAGMNRRGRARSADSSIVGFGDALAPSEMWRIEQAARGAVAAAAGHPVEMRYVYQASAAQLPASVPPPAPVLMPGRGSGAADSLSSLPSATSASYYDSASVSGHGHGSSESGGRFYGPSPSTSKSSLPLPAPPRKEGMKLIRKKDKEKAKAKEREKTMRNSMPHRNSFSLLRGSHAKTANSSAEALMVRGNAHGLERASSSSAGSEEHGASRSQHLSNSNKPTLFRANPSLGR</sequence>
<proteinExistence type="predicted"/>